<evidence type="ECO:0000313" key="3">
    <source>
        <dbReference type="EMBL" id="CRK18586.1"/>
    </source>
</evidence>
<feature type="region of interest" description="Disordered" evidence="1">
    <location>
        <begin position="98"/>
        <end position="117"/>
    </location>
</feature>
<keyword evidence="4" id="KW-1185">Reference proteome</keyword>
<evidence type="ECO:0000256" key="1">
    <source>
        <dbReference type="SAM" id="MobiDB-lite"/>
    </source>
</evidence>
<dbReference type="EMBL" id="CVQH01009779">
    <property type="protein sequence ID" value="CRK18586.1"/>
    <property type="molecule type" value="Genomic_DNA"/>
</dbReference>
<protein>
    <submittedName>
        <fullName evidence="2">Uncharacterized protein</fullName>
    </submittedName>
</protein>
<evidence type="ECO:0000313" key="4">
    <source>
        <dbReference type="Proteomes" id="UP000044602"/>
    </source>
</evidence>
<dbReference type="EMBL" id="CVQI01002669">
    <property type="protein sequence ID" value="CRK11991.1"/>
    <property type="molecule type" value="Genomic_DNA"/>
</dbReference>
<reference evidence="4 5" key="1">
    <citation type="submission" date="2015-05" db="EMBL/GenBank/DDBJ databases">
        <authorList>
            <person name="Fogelqvist Johan"/>
        </authorList>
    </citation>
    <scope>NUCLEOTIDE SEQUENCE [LARGE SCALE GENOMIC DNA]</scope>
    <source>
        <strain evidence="3">VL1</strain>
        <strain evidence="2">VL2</strain>
    </source>
</reference>
<accession>A0A0G4KQL8</accession>
<evidence type="ECO:0000313" key="5">
    <source>
        <dbReference type="Proteomes" id="UP000045706"/>
    </source>
</evidence>
<dbReference type="Proteomes" id="UP000044602">
    <property type="component" value="Unassembled WGS sequence"/>
</dbReference>
<name>A0A0G4KQL8_VERLO</name>
<gene>
    <name evidence="3" type="ORF">BN1708_012398</name>
    <name evidence="2" type="ORF">BN1723_009565</name>
</gene>
<dbReference type="AlphaFoldDB" id="A0A0G4KQL8"/>
<evidence type="ECO:0000313" key="2">
    <source>
        <dbReference type="EMBL" id="CRK11991.1"/>
    </source>
</evidence>
<dbReference type="Proteomes" id="UP000045706">
    <property type="component" value="Unassembled WGS sequence"/>
</dbReference>
<proteinExistence type="predicted"/>
<organism evidence="2 5">
    <name type="scientific">Verticillium longisporum</name>
    <name type="common">Verticillium dahliae var. longisporum</name>
    <dbReference type="NCBI Taxonomy" id="100787"/>
    <lineage>
        <taxon>Eukaryota</taxon>
        <taxon>Fungi</taxon>
        <taxon>Dikarya</taxon>
        <taxon>Ascomycota</taxon>
        <taxon>Pezizomycotina</taxon>
        <taxon>Sordariomycetes</taxon>
        <taxon>Hypocreomycetidae</taxon>
        <taxon>Glomerellales</taxon>
        <taxon>Plectosphaerellaceae</taxon>
        <taxon>Verticillium</taxon>
    </lineage>
</organism>
<sequence>MGGSVFGLHHRHRHHINQPTACANRCKTPLHQFPSTLHDTIPNMASRIVRLHASTNPPAMMKYGPALMVGTSIAVVGSFIASQLTTSSRNLDRAFAKYNSPQSEASRKRSFEGAPDPRTNLLNCLGWK</sequence>